<keyword evidence="4" id="KW-1185">Reference proteome</keyword>
<dbReference type="InterPro" id="IPR053950">
    <property type="entry name" value="CAP_N"/>
</dbReference>
<dbReference type="PANTHER" id="PTHR10652:SF0">
    <property type="entry name" value="ADENYLYL CYCLASE-ASSOCIATED PROTEIN"/>
    <property type="match status" value="1"/>
</dbReference>
<dbReference type="PANTHER" id="PTHR10652">
    <property type="entry name" value="ADENYLYL CYCLASE-ASSOCIATED PROTEIN"/>
    <property type="match status" value="1"/>
</dbReference>
<dbReference type="Gene3D" id="1.25.40.330">
    <property type="entry name" value="Adenylate cyclase-associated CAP, N-terminal domain"/>
    <property type="match status" value="1"/>
</dbReference>
<dbReference type="Proteomes" id="UP000270296">
    <property type="component" value="Unassembled WGS sequence"/>
</dbReference>
<feature type="domain" description="CAP N-terminal" evidence="2">
    <location>
        <begin position="27"/>
        <end position="185"/>
    </location>
</feature>
<dbReference type="WBParaSite" id="SBAD_0001162401-mRNA-1">
    <property type="protein sequence ID" value="SBAD_0001162401-mRNA-1"/>
    <property type="gene ID" value="SBAD_0001162401"/>
</dbReference>
<accession>A0A183J5U2</accession>
<proteinExistence type="inferred from homology"/>
<sequence length="211" mass="23933">MMEIVEYTTLIVCNGTIKMEPRSVALYDEQVITPVRRFVSISSKISPEVAELGDLVNAAFSAQKSFIGTAMQTSNPTKEQLLQLLRPTSDKIDAIMDLRNSKRSSAFFNHLSTISESIPALGWINVVPAPASFIKEMEDASQFYANRVLKDFKDKDPIHAHWVKAWTEVLTNLYNYVKTNHTSGLTWNLNKVRFEITSFTRESHFDKNKVA</sequence>
<organism evidence="5">
    <name type="scientific">Soboliphyme baturini</name>
    <dbReference type="NCBI Taxonomy" id="241478"/>
    <lineage>
        <taxon>Eukaryota</taxon>
        <taxon>Metazoa</taxon>
        <taxon>Ecdysozoa</taxon>
        <taxon>Nematoda</taxon>
        <taxon>Enoplea</taxon>
        <taxon>Dorylaimia</taxon>
        <taxon>Dioctophymatida</taxon>
        <taxon>Dioctophymatoidea</taxon>
        <taxon>Soboliphymatidae</taxon>
        <taxon>Soboliphyme</taxon>
    </lineage>
</organism>
<dbReference type="SUPFAM" id="SSF101278">
    <property type="entry name" value="N-terminal domain of adenylylcyclase associated protein, CAP"/>
    <property type="match status" value="1"/>
</dbReference>
<name>A0A183J5U2_9BILA</name>
<dbReference type="GO" id="GO:0005737">
    <property type="term" value="C:cytoplasm"/>
    <property type="evidence" value="ECO:0007669"/>
    <property type="project" value="TreeGrafter"/>
</dbReference>
<dbReference type="GO" id="GO:0008179">
    <property type="term" value="F:adenylate cyclase binding"/>
    <property type="evidence" value="ECO:0007669"/>
    <property type="project" value="TreeGrafter"/>
</dbReference>
<dbReference type="InterPro" id="IPR036222">
    <property type="entry name" value="CAP_N_sf"/>
</dbReference>
<dbReference type="GO" id="GO:0003779">
    <property type="term" value="F:actin binding"/>
    <property type="evidence" value="ECO:0007669"/>
    <property type="project" value="InterPro"/>
</dbReference>
<dbReference type="InterPro" id="IPR001837">
    <property type="entry name" value="Adenylate_cyclase-assoc_CAP"/>
</dbReference>
<dbReference type="GO" id="GO:0007015">
    <property type="term" value="P:actin filament organization"/>
    <property type="evidence" value="ECO:0007669"/>
    <property type="project" value="TreeGrafter"/>
</dbReference>
<dbReference type="EMBL" id="UZAM01015309">
    <property type="protein sequence ID" value="VDP38267.1"/>
    <property type="molecule type" value="Genomic_DNA"/>
</dbReference>
<dbReference type="GO" id="GO:0000902">
    <property type="term" value="P:cell morphogenesis"/>
    <property type="evidence" value="ECO:0007669"/>
    <property type="project" value="TreeGrafter"/>
</dbReference>
<evidence type="ECO:0000256" key="1">
    <source>
        <dbReference type="ARBA" id="ARBA00007659"/>
    </source>
</evidence>
<evidence type="ECO:0000259" key="2">
    <source>
        <dbReference type="Pfam" id="PF21938"/>
    </source>
</evidence>
<dbReference type="GO" id="GO:0019933">
    <property type="term" value="P:cAMP-mediated signaling"/>
    <property type="evidence" value="ECO:0007669"/>
    <property type="project" value="TreeGrafter"/>
</dbReference>
<reference evidence="3 4" key="2">
    <citation type="submission" date="2018-11" db="EMBL/GenBank/DDBJ databases">
        <authorList>
            <consortium name="Pathogen Informatics"/>
        </authorList>
    </citation>
    <scope>NUCLEOTIDE SEQUENCE [LARGE SCALE GENOMIC DNA]</scope>
</reference>
<gene>
    <name evidence="3" type="ORF">SBAD_LOCUS11240</name>
</gene>
<comment type="similarity">
    <text evidence="1">Belongs to the CAP family.</text>
</comment>
<dbReference type="Pfam" id="PF21938">
    <property type="entry name" value="CAP_N"/>
    <property type="match status" value="1"/>
</dbReference>
<dbReference type="AlphaFoldDB" id="A0A183J5U2"/>
<reference evidence="5" key="1">
    <citation type="submission" date="2016-06" db="UniProtKB">
        <authorList>
            <consortium name="WormBaseParasite"/>
        </authorList>
    </citation>
    <scope>IDENTIFICATION</scope>
</reference>
<dbReference type="OrthoDB" id="1601at2759"/>
<evidence type="ECO:0000313" key="3">
    <source>
        <dbReference type="EMBL" id="VDP38267.1"/>
    </source>
</evidence>
<evidence type="ECO:0000313" key="5">
    <source>
        <dbReference type="WBParaSite" id="SBAD_0001162401-mRNA-1"/>
    </source>
</evidence>
<protein>
    <submittedName>
        <fullName evidence="5">CAP_N domain-containing protein</fullName>
    </submittedName>
</protein>
<dbReference type="FunFam" id="1.25.40.330:FF:000001">
    <property type="entry name" value="Adenylyl cyclase-associated protein"/>
    <property type="match status" value="1"/>
</dbReference>
<evidence type="ECO:0000313" key="4">
    <source>
        <dbReference type="Proteomes" id="UP000270296"/>
    </source>
</evidence>